<evidence type="ECO:0000313" key="5">
    <source>
        <dbReference type="Proteomes" id="UP000007332"/>
    </source>
</evidence>
<dbReference type="GO" id="GO:0005737">
    <property type="term" value="C:cytoplasm"/>
    <property type="evidence" value="ECO:0007669"/>
    <property type="project" value="TreeGrafter"/>
</dbReference>
<dbReference type="PANTHER" id="PTHR16301:SF20">
    <property type="entry name" value="IMPACT FAMILY MEMBER YIGZ"/>
    <property type="match status" value="1"/>
</dbReference>
<dbReference type="EMBL" id="CP003043">
    <property type="protein sequence ID" value="AFS00510.1"/>
    <property type="molecule type" value="Genomic_DNA"/>
</dbReference>
<dbReference type="InterPro" id="IPR020569">
    <property type="entry name" value="UPF0029_Impact_CS"/>
</dbReference>
<gene>
    <name evidence="4" type="ORF">LBUCD034_1481</name>
</gene>
<evidence type="ECO:0000313" key="4">
    <source>
        <dbReference type="EMBL" id="AFS00510.1"/>
    </source>
</evidence>
<dbReference type="PROSITE" id="PS00910">
    <property type="entry name" value="UPF0029"/>
    <property type="match status" value="1"/>
</dbReference>
<evidence type="ECO:0000259" key="3">
    <source>
        <dbReference type="Pfam" id="PF09186"/>
    </source>
</evidence>
<organism evidence="4 5">
    <name type="scientific">Lentilactobacillus buchneri subsp. silagei CD034</name>
    <dbReference type="NCBI Taxonomy" id="1071400"/>
    <lineage>
        <taxon>Bacteria</taxon>
        <taxon>Bacillati</taxon>
        <taxon>Bacillota</taxon>
        <taxon>Bacilli</taxon>
        <taxon>Lactobacillales</taxon>
        <taxon>Lactobacillaceae</taxon>
        <taxon>Lentilactobacillus</taxon>
        <taxon>Lentilactobacillus buchneri subsp. silagei</taxon>
    </lineage>
</organism>
<proteinExistence type="inferred from homology"/>
<dbReference type="GO" id="GO:0006446">
    <property type="term" value="P:regulation of translational initiation"/>
    <property type="evidence" value="ECO:0007669"/>
    <property type="project" value="TreeGrafter"/>
</dbReference>
<evidence type="ECO:0008006" key="6">
    <source>
        <dbReference type="Google" id="ProtNLM"/>
    </source>
</evidence>
<dbReference type="Pfam" id="PF01205">
    <property type="entry name" value="Impact_N"/>
    <property type="match status" value="1"/>
</dbReference>
<dbReference type="PANTHER" id="PTHR16301">
    <property type="entry name" value="IMPACT-RELATED"/>
    <property type="match status" value="1"/>
</dbReference>
<dbReference type="InterPro" id="IPR015269">
    <property type="entry name" value="UPF0029_Impact_C"/>
</dbReference>
<dbReference type="Gene3D" id="3.30.230.30">
    <property type="entry name" value="Impact, N-terminal domain"/>
    <property type="match status" value="1"/>
</dbReference>
<dbReference type="Gene3D" id="3.30.70.240">
    <property type="match status" value="1"/>
</dbReference>
<dbReference type="InterPro" id="IPR020568">
    <property type="entry name" value="Ribosomal_Su5_D2-typ_SF"/>
</dbReference>
<dbReference type="eggNOG" id="COG1739">
    <property type="taxonomic scope" value="Bacteria"/>
</dbReference>
<reference evidence="4 5" key="1">
    <citation type="journal article" date="2012" name="J. Biotechnol.">
        <title>Insights into the completely annotated genome of Lactobacillus buchneri CD034, a strain isolated from stable grass silage.</title>
        <authorList>
            <person name="Heinl S."/>
            <person name="Wibberg D."/>
            <person name="Eikmeyer F."/>
            <person name="Szczepanowski R."/>
            <person name="Blom J."/>
            <person name="Linke B."/>
            <person name="Goesmann A."/>
            <person name="Grabherr R."/>
            <person name="Schwab H."/>
            <person name="Puhler A."/>
            <person name="Schluter A."/>
        </authorList>
    </citation>
    <scope>NUCLEOTIDE SEQUENCE [LARGE SCALE GENOMIC DNA]</scope>
    <source>
        <strain evidence="4 5">CD034</strain>
    </source>
</reference>
<dbReference type="InterPro" id="IPR036956">
    <property type="entry name" value="Impact_N_sf"/>
</dbReference>
<dbReference type="InterPro" id="IPR015796">
    <property type="entry name" value="Impact_YigZ-like"/>
</dbReference>
<dbReference type="InterPro" id="IPR001498">
    <property type="entry name" value="Impact_N"/>
</dbReference>
<dbReference type="SUPFAM" id="SSF54211">
    <property type="entry name" value="Ribosomal protein S5 domain 2-like"/>
    <property type="match status" value="1"/>
</dbReference>
<dbReference type="Pfam" id="PF09186">
    <property type="entry name" value="DUF1949"/>
    <property type="match status" value="1"/>
</dbReference>
<dbReference type="AlphaFoldDB" id="J9W6C9"/>
<dbReference type="KEGG" id="lbn:LBUCD034_1481"/>
<dbReference type="NCBIfam" id="TIGR00257">
    <property type="entry name" value="IMPACT_YIGZ"/>
    <property type="match status" value="1"/>
</dbReference>
<dbReference type="PATRIC" id="fig|1071400.3.peg.1428"/>
<protein>
    <recommendedName>
        <fullName evidence="6">YigZ family protein</fullName>
    </recommendedName>
</protein>
<dbReference type="Proteomes" id="UP000007332">
    <property type="component" value="Chromosome"/>
</dbReference>
<dbReference type="InterPro" id="IPR035647">
    <property type="entry name" value="EFG_III/V"/>
</dbReference>
<keyword evidence="5" id="KW-1185">Reference proteome</keyword>
<sequence>MKNESLTIKSNGTHEIEIKKSRFLCTMARIDNENQAKKIIDQVTKDNPKANHNCYAYMLGDDDHIQRESDNGEPSGTAGVPILEVLKMNELHNVLAVVTRYFGGIKLGAGGLIRAYSNATSTTIDSLGIVKLVSKQELNLLIDYNQFDRLKYFLENAAIPVEETNYTDKIELVIAVSDSEFNPLITQITNLLSDQFTYKKGQYKIFEVPYSREDRQKDERK</sequence>
<comment type="similarity">
    <text evidence="1">Belongs to the IMPACT family.</text>
</comment>
<name>J9W6C9_LENBU</name>
<dbReference type="HOGENOM" id="CLU_083552_2_1_9"/>
<evidence type="ECO:0000256" key="1">
    <source>
        <dbReference type="ARBA" id="ARBA00007665"/>
    </source>
</evidence>
<feature type="domain" description="Impact N-terminal" evidence="2">
    <location>
        <begin position="19"/>
        <end position="123"/>
    </location>
</feature>
<dbReference type="RefSeq" id="WP_014940141.1">
    <property type="nucleotide sequence ID" value="NC_018610.1"/>
</dbReference>
<accession>J9W6C9</accession>
<dbReference type="InterPro" id="IPR023582">
    <property type="entry name" value="Impact"/>
</dbReference>
<feature type="domain" description="UPF0029" evidence="3">
    <location>
        <begin position="142"/>
        <end position="195"/>
    </location>
</feature>
<dbReference type="SUPFAM" id="SSF54980">
    <property type="entry name" value="EF-G C-terminal domain-like"/>
    <property type="match status" value="1"/>
</dbReference>
<evidence type="ECO:0000259" key="2">
    <source>
        <dbReference type="Pfam" id="PF01205"/>
    </source>
</evidence>
<dbReference type="STRING" id="1071400.LBUCD034_1481"/>